<gene>
    <name evidence="1" type="ORF">HG15A2_03970</name>
</gene>
<dbReference type="KEGG" id="amob:HG15A2_03970"/>
<proteinExistence type="predicted"/>
<keyword evidence="2" id="KW-1185">Reference proteome</keyword>
<reference evidence="1 2" key="1">
    <citation type="submission" date="2019-02" db="EMBL/GenBank/DDBJ databases">
        <title>Deep-cultivation of Planctomycetes and their phenomic and genomic characterization uncovers novel biology.</title>
        <authorList>
            <person name="Wiegand S."/>
            <person name="Jogler M."/>
            <person name="Boedeker C."/>
            <person name="Pinto D."/>
            <person name="Vollmers J."/>
            <person name="Rivas-Marin E."/>
            <person name="Kohn T."/>
            <person name="Peeters S.H."/>
            <person name="Heuer A."/>
            <person name="Rast P."/>
            <person name="Oberbeckmann S."/>
            <person name="Bunk B."/>
            <person name="Jeske O."/>
            <person name="Meyerdierks A."/>
            <person name="Storesund J.E."/>
            <person name="Kallscheuer N."/>
            <person name="Luecker S."/>
            <person name="Lage O.M."/>
            <person name="Pohl T."/>
            <person name="Merkel B.J."/>
            <person name="Hornburger P."/>
            <person name="Mueller R.-W."/>
            <person name="Bruemmer F."/>
            <person name="Labrenz M."/>
            <person name="Spormann A.M."/>
            <person name="Op den Camp H."/>
            <person name="Overmann J."/>
            <person name="Amann R."/>
            <person name="Jetten M.S.M."/>
            <person name="Mascher T."/>
            <person name="Medema M.H."/>
            <person name="Devos D.P."/>
            <person name="Kaster A.-K."/>
            <person name="Ovreas L."/>
            <person name="Rohde M."/>
            <person name="Galperin M.Y."/>
            <person name="Jogler C."/>
        </authorList>
    </citation>
    <scope>NUCLEOTIDE SEQUENCE [LARGE SCALE GENOMIC DNA]</scope>
    <source>
        <strain evidence="1 2">HG15A2</strain>
    </source>
</reference>
<evidence type="ECO:0000313" key="2">
    <source>
        <dbReference type="Proteomes" id="UP000319852"/>
    </source>
</evidence>
<accession>A0A517MQT8</accession>
<sequence length="40" mass="4355">MLLGGFFVRQYSQDCPVSSTCPLADELARRGVAILLSLLN</sequence>
<dbReference type="Proteomes" id="UP000319852">
    <property type="component" value="Chromosome"/>
</dbReference>
<dbReference type="AlphaFoldDB" id="A0A517MQT8"/>
<organism evidence="1 2">
    <name type="scientific">Adhaeretor mobilis</name>
    <dbReference type="NCBI Taxonomy" id="1930276"/>
    <lineage>
        <taxon>Bacteria</taxon>
        <taxon>Pseudomonadati</taxon>
        <taxon>Planctomycetota</taxon>
        <taxon>Planctomycetia</taxon>
        <taxon>Pirellulales</taxon>
        <taxon>Lacipirellulaceae</taxon>
        <taxon>Adhaeretor</taxon>
    </lineage>
</organism>
<evidence type="ECO:0000313" key="1">
    <source>
        <dbReference type="EMBL" id="QDS97137.1"/>
    </source>
</evidence>
<dbReference type="EMBL" id="CP036263">
    <property type="protein sequence ID" value="QDS97137.1"/>
    <property type="molecule type" value="Genomic_DNA"/>
</dbReference>
<name>A0A517MQT8_9BACT</name>
<protein>
    <submittedName>
        <fullName evidence="1">Uncharacterized protein</fullName>
    </submittedName>
</protein>